<evidence type="ECO:0000313" key="1">
    <source>
        <dbReference type="EMBL" id="CUN14309.1"/>
    </source>
</evidence>
<dbReference type="InterPro" id="IPR029063">
    <property type="entry name" value="SAM-dependent_MTases_sf"/>
</dbReference>
<dbReference type="EMBL" id="CYYY01000001">
    <property type="protein sequence ID" value="CUN37280.1"/>
    <property type="molecule type" value="Genomic_DNA"/>
</dbReference>
<evidence type="ECO:0000313" key="2">
    <source>
        <dbReference type="EMBL" id="CUN37280.1"/>
    </source>
</evidence>
<dbReference type="Proteomes" id="UP000095439">
    <property type="component" value="Unassembled WGS sequence"/>
</dbReference>
<dbReference type="Proteomes" id="UP000095597">
    <property type="component" value="Unassembled WGS sequence"/>
</dbReference>
<evidence type="ECO:0000313" key="3">
    <source>
        <dbReference type="Proteomes" id="UP000095439"/>
    </source>
</evidence>
<dbReference type="PANTHER" id="PTHR35276:SF1">
    <property type="entry name" value="TRNA (MNM(5)S(2)U34)-METHYLTRANSFERASE, CHLOROPLASTIC"/>
    <property type="match status" value="1"/>
</dbReference>
<sequence length="190" mass="21335">MGRMKQSQITYWCHEIIRSQAEEGGYYIDATMGKGNDTLFLCELAGEKGKVLAFDIQQEALDVTKELLKTHGKEMQAELILDGHEHMDRYAGKESADVICFNFGYLPGGNHNLATTYRTSIEAIGKGLGILKHGGMMSLCIYSGGDTGFEEKEKILEYVKALPGKEYTVIVNEYYNRKNCPPMPVFIFKE</sequence>
<dbReference type="PANTHER" id="PTHR35276">
    <property type="entry name" value="S-ADENOSYL-L-METHIONINE-DEPENDENT METHYLTRANSFERASES SUPERFAMILY PROTEIN"/>
    <property type="match status" value="1"/>
</dbReference>
<dbReference type="Gene3D" id="3.40.50.150">
    <property type="entry name" value="Vaccinia Virus protein VP39"/>
    <property type="match status" value="1"/>
</dbReference>
<keyword evidence="2" id="KW-0808">Transferase</keyword>
<dbReference type="GO" id="GO:0032259">
    <property type="term" value="P:methylation"/>
    <property type="evidence" value="ECO:0007669"/>
    <property type="project" value="UniProtKB-KW"/>
</dbReference>
<evidence type="ECO:0000313" key="4">
    <source>
        <dbReference type="Proteomes" id="UP000095597"/>
    </source>
</evidence>
<proteinExistence type="predicted"/>
<dbReference type="EMBL" id="CYXO01000013">
    <property type="protein sequence ID" value="CUN14309.1"/>
    <property type="molecule type" value="Genomic_DNA"/>
</dbReference>
<dbReference type="InterPro" id="IPR010719">
    <property type="entry name" value="MnmM_MeTrfase"/>
</dbReference>
<dbReference type="AlphaFoldDB" id="A0A173WDZ0"/>
<reference evidence="3 4" key="1">
    <citation type="submission" date="2015-09" db="EMBL/GenBank/DDBJ databases">
        <authorList>
            <consortium name="Pathogen Informatics"/>
        </authorList>
    </citation>
    <scope>NUCLEOTIDE SEQUENCE [LARGE SCALE GENOMIC DNA]</scope>
    <source>
        <strain evidence="2 3">2789STDY5608866</strain>
        <strain evidence="1 4">2789STDY5834961</strain>
    </source>
</reference>
<accession>A0A173WDZ0</accession>
<name>A0A173WDZ0_9FIRM</name>
<organism evidence="2 3">
    <name type="scientific">Dorea longicatena</name>
    <dbReference type="NCBI Taxonomy" id="88431"/>
    <lineage>
        <taxon>Bacteria</taxon>
        <taxon>Bacillati</taxon>
        <taxon>Bacillota</taxon>
        <taxon>Clostridia</taxon>
        <taxon>Lachnospirales</taxon>
        <taxon>Lachnospiraceae</taxon>
        <taxon>Dorea</taxon>
    </lineage>
</organism>
<protein>
    <submittedName>
        <fullName evidence="2">Putative rRNA methylase</fullName>
    </submittedName>
</protein>
<dbReference type="Pfam" id="PF06962">
    <property type="entry name" value="rRNA_methylase"/>
    <property type="match status" value="1"/>
</dbReference>
<dbReference type="SUPFAM" id="SSF53335">
    <property type="entry name" value="S-adenosyl-L-methionine-dependent methyltransferases"/>
    <property type="match status" value="1"/>
</dbReference>
<dbReference type="GO" id="GO:0008168">
    <property type="term" value="F:methyltransferase activity"/>
    <property type="evidence" value="ECO:0007669"/>
    <property type="project" value="UniProtKB-KW"/>
</dbReference>
<gene>
    <name evidence="2" type="ORF">ERS852423_00203</name>
    <name evidence="1" type="ORF">ERS852573_02125</name>
</gene>
<keyword evidence="2" id="KW-0489">Methyltransferase</keyword>